<evidence type="ECO:0000256" key="4">
    <source>
        <dbReference type="SAM" id="MobiDB-lite"/>
    </source>
</evidence>
<dbReference type="Gene3D" id="3.40.50.2300">
    <property type="match status" value="1"/>
</dbReference>
<feature type="region of interest" description="Disordered" evidence="4">
    <location>
        <begin position="470"/>
        <end position="515"/>
    </location>
</feature>
<keyword evidence="7" id="KW-1185">Reference proteome</keyword>
<evidence type="ECO:0000256" key="1">
    <source>
        <dbReference type="ARBA" id="ARBA00022553"/>
    </source>
</evidence>
<dbReference type="SUPFAM" id="SSF52172">
    <property type="entry name" value="CheY-like"/>
    <property type="match status" value="1"/>
</dbReference>
<feature type="modified residue" description="4-aspartylphosphate" evidence="3">
    <location>
        <position position="577"/>
    </location>
</feature>
<feature type="compositionally biased region" description="Polar residues" evidence="4">
    <location>
        <begin position="143"/>
        <end position="158"/>
    </location>
</feature>
<dbReference type="GO" id="GO:0000156">
    <property type="term" value="F:phosphorelay response regulator activity"/>
    <property type="evidence" value="ECO:0007669"/>
    <property type="project" value="UniProtKB-ARBA"/>
</dbReference>
<dbReference type="PANTHER" id="PTHR45339">
    <property type="entry name" value="HYBRID SIGNAL TRANSDUCTION HISTIDINE KINASE J"/>
    <property type="match status" value="1"/>
</dbReference>
<dbReference type="AlphaFoldDB" id="A0A8J2X683"/>
<proteinExistence type="predicted"/>
<dbReference type="CDD" id="cd17546">
    <property type="entry name" value="REC_hyHK_CKI1_RcsC-like"/>
    <property type="match status" value="1"/>
</dbReference>
<protein>
    <submittedName>
        <fullName evidence="6">BN860_09010g1_1</fullName>
    </submittedName>
</protein>
<organism evidence="6 7">
    <name type="scientific">Zygosaccharomyces bailii (strain CLIB 213 / ATCC 58445 / CBS 680 / BCRC 21525 / NBRC 1098 / NCYC 1416 / NRRL Y-2227)</name>
    <dbReference type="NCBI Taxonomy" id="1333698"/>
    <lineage>
        <taxon>Eukaryota</taxon>
        <taxon>Fungi</taxon>
        <taxon>Dikarya</taxon>
        <taxon>Ascomycota</taxon>
        <taxon>Saccharomycotina</taxon>
        <taxon>Saccharomycetes</taxon>
        <taxon>Saccharomycetales</taxon>
        <taxon>Saccharomycetaceae</taxon>
        <taxon>Zygosaccharomyces</taxon>
    </lineage>
</organism>
<evidence type="ECO:0000313" key="6">
    <source>
        <dbReference type="EMBL" id="CDF88386.1"/>
    </source>
</evidence>
<dbReference type="FunFam" id="3.40.50.2300:FF:000146">
    <property type="entry name" value="Putative two-component response regulator SSK1p"/>
    <property type="match status" value="1"/>
</dbReference>
<keyword evidence="1 3" id="KW-0597">Phosphoprotein</keyword>
<name>A0A8J2X683_ZYGB2</name>
<dbReference type="PROSITE" id="PS50110">
    <property type="entry name" value="RESPONSE_REGULATORY"/>
    <property type="match status" value="1"/>
</dbReference>
<dbReference type="EMBL" id="HG316455">
    <property type="protein sequence ID" value="CDF88386.1"/>
    <property type="molecule type" value="Genomic_DNA"/>
</dbReference>
<dbReference type="SMART" id="SM00448">
    <property type="entry name" value="REC"/>
    <property type="match status" value="1"/>
</dbReference>
<feature type="region of interest" description="Disordered" evidence="4">
    <location>
        <begin position="135"/>
        <end position="164"/>
    </location>
</feature>
<dbReference type="Pfam" id="PF00072">
    <property type="entry name" value="Response_reg"/>
    <property type="match status" value="1"/>
</dbReference>
<feature type="region of interest" description="Disordered" evidence="4">
    <location>
        <begin position="693"/>
        <end position="737"/>
    </location>
</feature>
<feature type="compositionally biased region" description="Basic and acidic residues" evidence="4">
    <location>
        <begin position="290"/>
        <end position="301"/>
    </location>
</feature>
<reference evidence="7" key="1">
    <citation type="journal article" date="2013" name="Genome Announc.">
        <title>Genome sequence of the food spoilage yeast Zygosaccharomyces bailii CLIB 213(T).</title>
        <authorList>
            <person name="Galeote V."/>
            <person name="Bigey F."/>
            <person name="Devillers H."/>
            <person name="Neuveglise C."/>
            <person name="Dequin S."/>
        </authorList>
    </citation>
    <scope>NUCLEOTIDE SEQUENCE [LARGE SCALE GENOMIC DNA]</scope>
    <source>
        <strain evidence="7">CLIB 213 / ATCC 58445 / CBS 680 / CCRC 21525 / NBRC 1098 / NCYC 1416 / NRRL Y-2227</strain>
    </source>
</reference>
<evidence type="ECO:0000313" key="7">
    <source>
        <dbReference type="Proteomes" id="UP000019375"/>
    </source>
</evidence>
<dbReference type="OrthoDB" id="21225at2759"/>
<dbReference type="InterPro" id="IPR011006">
    <property type="entry name" value="CheY-like_superfamily"/>
</dbReference>
<evidence type="ECO:0000256" key="2">
    <source>
        <dbReference type="ARBA" id="ARBA00023012"/>
    </source>
</evidence>
<feature type="domain" description="Response regulatory" evidence="5">
    <location>
        <begin position="528"/>
        <end position="669"/>
    </location>
</feature>
<dbReference type="InterPro" id="IPR001789">
    <property type="entry name" value="Sig_transdc_resp-reg_receiver"/>
</dbReference>
<feature type="region of interest" description="Disordered" evidence="4">
    <location>
        <begin position="279"/>
        <end position="301"/>
    </location>
</feature>
<dbReference type="Proteomes" id="UP000019375">
    <property type="component" value="Unassembled WGS sequence"/>
</dbReference>
<evidence type="ECO:0000259" key="5">
    <source>
        <dbReference type="PROSITE" id="PS50110"/>
    </source>
</evidence>
<accession>A0A8J2X683</accession>
<evidence type="ECO:0000256" key="3">
    <source>
        <dbReference type="PROSITE-ProRule" id="PRU00169"/>
    </source>
</evidence>
<feature type="compositionally biased region" description="Low complexity" evidence="4">
    <location>
        <begin position="493"/>
        <end position="502"/>
    </location>
</feature>
<sequence length="737" mass="81479">MSESSTLKLRPTSPLSVNRSVPLNSALSWKIWLKLEDEAEAINQPFSLTFGEFDTVDDLKTKIFDSLNTIRWSRTNDNASIALGFYCDKSAWDPLVTEGFSPIQRLPVSPVDAIFGKGKAVTILQQQGVTARKSLAEGDSKGLSLNTSPRISASTSPKLSAMPRVPSARYGTNSSYLSVQGGNNNARSYGLIPPMSPLPFNGYSWPKKNLKHTIEQINESLFRVMFEPDEVVLNIYNEMFGHMGSQAASEALLVFCSDIVRQPTPLPFTAMSLQTHSKSDLVPESFKSQPQKEEGGEDGQKQVDVFSQPGLETPQQIAILNPEDAPPELLLEHTASQLAREENEREFQLITNEEQLRKVSQSMQDEDNPDSPKQAILLLPKDFDGYVNFNESPSKLSSQPPSPSASNTDASAGTSNVIDHQNFFHTNIENGGGYAQLRPGVQRPRTEDTLMQSHAPLSEKEVGMVHPMLESDRKKGLSSPTSPLLPRNPPPNFNRLSKSFPPKDSPSSEKNFPGDWSATSDKVFPKINVLIVEDNVINQTILSSFLRKHKIFYKVAKNGQEAIDIWKQGNIHLIFMDLQLPVLSGIDAAKKIRELERQHGIGIQKGKKVVSGELKKLNDDQINAPVIIVAFTASKSQSDKREALISGCNDYLTKPVNLHWLSNKINEWGCMQALINFDSWKHGQSRMTDNVLVKAPSHKSVKNSGNADAKSKLNRRSSDTSQSNVKEGSHLAPHPAP</sequence>
<gene>
    <name evidence="6" type="ORF">BN860_09010g</name>
</gene>
<feature type="region of interest" description="Disordered" evidence="4">
    <location>
        <begin position="389"/>
        <end position="414"/>
    </location>
</feature>
<dbReference type="PANTHER" id="PTHR45339:SF1">
    <property type="entry name" value="HYBRID SIGNAL TRANSDUCTION HISTIDINE KINASE J"/>
    <property type="match status" value="1"/>
</dbReference>
<dbReference type="GO" id="GO:0006950">
    <property type="term" value="P:response to stress"/>
    <property type="evidence" value="ECO:0007669"/>
    <property type="project" value="UniProtKB-ARBA"/>
</dbReference>
<keyword evidence="2" id="KW-0902">Two-component regulatory system</keyword>